<gene>
    <name evidence="2" type="ORF">QB898_09700</name>
</gene>
<feature type="domain" description="Knr4/Smi1-like" evidence="1">
    <location>
        <begin position="24"/>
        <end position="139"/>
    </location>
</feature>
<dbReference type="Proteomes" id="UP001237156">
    <property type="component" value="Unassembled WGS sequence"/>
</dbReference>
<dbReference type="AlphaFoldDB" id="A0AAW6RNL8"/>
<dbReference type="Pfam" id="PF09346">
    <property type="entry name" value="SMI1_KNR4"/>
    <property type="match status" value="1"/>
</dbReference>
<dbReference type="EMBL" id="JARVII010000020">
    <property type="protein sequence ID" value="MDG9699981.1"/>
    <property type="molecule type" value="Genomic_DNA"/>
</dbReference>
<dbReference type="RefSeq" id="WP_102284139.1">
    <property type="nucleotide sequence ID" value="NZ_JARVII010000020.1"/>
</dbReference>
<keyword evidence="3" id="KW-1185">Reference proteome</keyword>
<proteinExistence type="predicted"/>
<name>A0AAW6RNL8_9BURK</name>
<sequence>MTFTDLQARYPDFCGDFSPDFGLPTQADFDRLEKAFGVVFPKSYVEFQTRYAARMRAVGDGFRWANAGLEPHLSLESLLGEAQGSGYLALGLLPFWKDGGDGLAFQLDGAPNPAEPPVVWFMRDGSTFPLADGFVPWLAACYEDLRRDLMSHFNL</sequence>
<dbReference type="Gene3D" id="3.40.1580.10">
    <property type="entry name" value="SMI1/KNR4-like"/>
    <property type="match status" value="1"/>
</dbReference>
<reference evidence="2 3" key="1">
    <citation type="submission" date="2023-04" db="EMBL/GenBank/DDBJ databases">
        <title>Ottowia paracancer sp. nov., isolated from human stomach.</title>
        <authorList>
            <person name="Song Y."/>
        </authorList>
    </citation>
    <scope>NUCLEOTIDE SEQUENCE [LARGE SCALE GENOMIC DNA]</scope>
    <source>
        <strain evidence="2 3">10c7w1</strain>
    </source>
</reference>
<comment type="caution">
    <text evidence="2">The sequence shown here is derived from an EMBL/GenBank/DDBJ whole genome shotgun (WGS) entry which is preliminary data.</text>
</comment>
<organism evidence="2 3">
    <name type="scientific">Ottowia cancrivicina</name>
    <dbReference type="NCBI Taxonomy" id="3040346"/>
    <lineage>
        <taxon>Bacteria</taxon>
        <taxon>Pseudomonadati</taxon>
        <taxon>Pseudomonadota</taxon>
        <taxon>Betaproteobacteria</taxon>
        <taxon>Burkholderiales</taxon>
        <taxon>Comamonadaceae</taxon>
        <taxon>Ottowia</taxon>
    </lineage>
</organism>
<evidence type="ECO:0000313" key="3">
    <source>
        <dbReference type="Proteomes" id="UP001237156"/>
    </source>
</evidence>
<dbReference type="InterPro" id="IPR037883">
    <property type="entry name" value="Knr4/Smi1-like_sf"/>
</dbReference>
<dbReference type="InterPro" id="IPR018958">
    <property type="entry name" value="Knr4/Smi1-like_dom"/>
</dbReference>
<protein>
    <submittedName>
        <fullName evidence="2">SMI1/KNR4 family protein</fullName>
    </submittedName>
</protein>
<evidence type="ECO:0000313" key="2">
    <source>
        <dbReference type="EMBL" id="MDG9699981.1"/>
    </source>
</evidence>
<evidence type="ECO:0000259" key="1">
    <source>
        <dbReference type="Pfam" id="PF09346"/>
    </source>
</evidence>
<accession>A0AAW6RNL8</accession>
<dbReference type="SUPFAM" id="SSF160631">
    <property type="entry name" value="SMI1/KNR4-like"/>
    <property type="match status" value="1"/>
</dbReference>